<gene>
    <name evidence="2" type="ORF">DW2_01525</name>
</gene>
<dbReference type="PATRIC" id="fig|1317124.6.peg.302"/>
<dbReference type="AlphaFoldDB" id="A0A085U1F0"/>
<keyword evidence="3" id="KW-1185">Reference proteome</keyword>
<evidence type="ECO:0000313" key="2">
    <source>
        <dbReference type="EMBL" id="KFE36797.1"/>
    </source>
</evidence>
<dbReference type="EMBL" id="AQRC01000001">
    <property type="protein sequence ID" value="KFE36797.1"/>
    <property type="molecule type" value="Genomic_DNA"/>
</dbReference>
<dbReference type="Proteomes" id="UP000028607">
    <property type="component" value="Unassembled WGS sequence"/>
</dbReference>
<dbReference type="OrthoDB" id="7870861at2"/>
<dbReference type="RefSeq" id="WP_038142826.1">
    <property type="nucleotide sequence ID" value="NZ_AQRC01000001.1"/>
</dbReference>
<reference evidence="3" key="1">
    <citation type="submission" date="2013-04" db="EMBL/GenBank/DDBJ databases">
        <title>Thioclava sp. 13D2W-2 Genome Sequencing.</title>
        <authorList>
            <person name="Lai Q."/>
            <person name="Li G."/>
            <person name="Shao Z."/>
        </authorList>
    </citation>
    <scope>NUCLEOTIDE SEQUENCE [LARGE SCALE GENOMIC DNA]</scope>
    <source>
        <strain evidence="3">13D2W-2</strain>
    </source>
</reference>
<reference evidence="2 3" key="2">
    <citation type="journal article" date="2015" name="Antonie Van Leeuwenhoek">
        <title>Thioclava indica sp. nov., isolated from surface seawater of the Indian Ocean.</title>
        <authorList>
            <person name="Liu Y."/>
            <person name="Lai Q."/>
            <person name="Du J."/>
            <person name="Xu H."/>
            <person name="Jiang L."/>
            <person name="Shao Z."/>
        </authorList>
    </citation>
    <scope>NUCLEOTIDE SEQUENCE [LARGE SCALE GENOMIC DNA]</scope>
    <source>
        <strain evidence="2 3">13D2W-2</strain>
    </source>
</reference>
<proteinExistence type="predicted"/>
<evidence type="ECO:0000256" key="1">
    <source>
        <dbReference type="SAM" id="MobiDB-lite"/>
    </source>
</evidence>
<dbReference type="eggNOG" id="ENOG5030RMC">
    <property type="taxonomic scope" value="Bacteria"/>
</dbReference>
<protein>
    <submittedName>
        <fullName evidence="2">Uncharacterized protein</fullName>
    </submittedName>
</protein>
<organism evidence="2 3">
    <name type="scientific">Thioclava atlantica</name>
    <dbReference type="NCBI Taxonomy" id="1317124"/>
    <lineage>
        <taxon>Bacteria</taxon>
        <taxon>Pseudomonadati</taxon>
        <taxon>Pseudomonadota</taxon>
        <taxon>Alphaproteobacteria</taxon>
        <taxon>Rhodobacterales</taxon>
        <taxon>Paracoccaceae</taxon>
        <taxon>Thioclava</taxon>
    </lineage>
</organism>
<feature type="region of interest" description="Disordered" evidence="1">
    <location>
        <begin position="33"/>
        <end position="61"/>
    </location>
</feature>
<evidence type="ECO:0000313" key="3">
    <source>
        <dbReference type="Proteomes" id="UP000028607"/>
    </source>
</evidence>
<accession>A0A085U1F0</accession>
<feature type="compositionally biased region" description="Basic and acidic residues" evidence="1">
    <location>
        <begin position="33"/>
        <end position="44"/>
    </location>
</feature>
<comment type="caution">
    <text evidence="2">The sequence shown here is derived from an EMBL/GenBank/DDBJ whole genome shotgun (WGS) entry which is preliminary data.</text>
</comment>
<dbReference type="STRING" id="1317124.DW2_01525"/>
<sequence length="61" mass="7080">MARHIIDQPRPKAEGARVKRFLDLQRREGVHPAIKELSKRDRGASRTKVTQFLRIERSEGS</sequence>
<name>A0A085U1F0_9RHOB</name>